<protein>
    <recommendedName>
        <fullName evidence="8">Mitochondrial inner-membrane-bound regulator-domain-containing protein</fullName>
    </recommendedName>
</protein>
<evidence type="ECO:0000259" key="5">
    <source>
        <dbReference type="Pfam" id="PF20778"/>
    </source>
</evidence>
<comment type="caution">
    <text evidence="6">The sequence shown here is derived from an EMBL/GenBank/DDBJ whole genome shotgun (WGS) entry which is preliminary data.</text>
</comment>
<dbReference type="InterPro" id="IPR048400">
    <property type="entry name" value="SLS1_N"/>
</dbReference>
<dbReference type="InterPro" id="IPR048748">
    <property type="entry name" value="SLS1_KH2"/>
</dbReference>
<evidence type="ECO:0000259" key="3">
    <source>
        <dbReference type="Pfam" id="PF20776"/>
    </source>
</evidence>
<evidence type="ECO:0000313" key="6">
    <source>
        <dbReference type="EMBL" id="KAL1883376.1"/>
    </source>
</evidence>
<organism evidence="6 7">
    <name type="scientific">Phialemonium thermophilum</name>
    <dbReference type="NCBI Taxonomy" id="223376"/>
    <lineage>
        <taxon>Eukaryota</taxon>
        <taxon>Fungi</taxon>
        <taxon>Dikarya</taxon>
        <taxon>Ascomycota</taxon>
        <taxon>Pezizomycotina</taxon>
        <taxon>Sordariomycetes</taxon>
        <taxon>Sordariomycetidae</taxon>
        <taxon>Cephalothecales</taxon>
        <taxon>Cephalothecaceae</taxon>
        <taxon>Phialemonium</taxon>
    </lineage>
</organism>
<evidence type="ECO:0008006" key="8">
    <source>
        <dbReference type="Google" id="ProtNLM"/>
    </source>
</evidence>
<dbReference type="InterPro" id="IPR032741">
    <property type="entry name" value="Sls1_KH-1"/>
</dbReference>
<accession>A0ABR3Y620</accession>
<sequence>MISRKSAVGFVCLHCRLSRAVFVGSRSWLLWNSVQQRRNHDAAAIHGAGQEQRFEAAENTGNFTEKQSDASDPIQAQGSQGEEGRTDHNPVPTAPRKATSRGRRSRPTPEVYYTRGHKVRPREEKVPIDILGKPAHAIVMNDLGKLQKRRPVVQDTDDQRPNVNLSHVLEQQQSVLTPDDVFRNIEELRPNGTRALTQREFDSLKDTLMHGFTKAQLDAYMAQHELQAGKDPADSSQNAAAPWIVEKWDWVPETGASTQTGDRVLEGYVHRLMSPKEQLAVRLIRKCWFVSAVEVENRLGHIDVRLRSLEFELLMLGNGKILGDVSRSLLEPGKRIELIPSEKIIRIIASKVTAEVILGEINSLLSRLETREFNTTVFSPRCLAPSSLHELGRITNTVIRIDGEQHKISVHWVPPRDHDYRLEDLGDVVFRLLLSASRPPHQPESQVKVIPAEDSEGGRYVVDFYNAGKWSWKDRIEQWARWIMPIPSQAARPRAEEGFPETLSVKLWPPLFDGTVEPADQRGAEPTLLWPSRVQRSTTAIFGHVLYPYPAKHPNRLDRTQPSIMSPILPPFSTLALAKPIPGPKTNSTTILMRFIPDPTQHSCYLESAPPLELRLEASDSEILGISSLRAILSSHTHDILMPRKPVDVRLQQTQFLELPGSSMAAEPSLVAPLVSFLEAADLRPSDARLVTPSRLRGVPLPCNPNADVPDRQAVIDYLFMGLEVRRTVSADYNGWRVVFTNIEAGQGGGRRGELTLEAEPAQGRTEEVGAVELNQERKGASDVFDNSVFLATVSELAFGEELWCADSAKKG</sequence>
<dbReference type="Proteomes" id="UP001586593">
    <property type="component" value="Unassembled WGS sequence"/>
</dbReference>
<evidence type="ECO:0000313" key="7">
    <source>
        <dbReference type="Proteomes" id="UP001586593"/>
    </source>
</evidence>
<gene>
    <name evidence="6" type="ORF">VTK73DRAFT_8943</name>
</gene>
<dbReference type="InterPro" id="IPR048401">
    <property type="entry name" value="SLS1_C"/>
</dbReference>
<name>A0ABR3Y620_9PEZI</name>
<dbReference type="Pfam" id="PF20777">
    <property type="entry name" value="KH_SLS1_2"/>
    <property type="match status" value="1"/>
</dbReference>
<feature type="domain" description="SLS1 C-terminal" evidence="5">
    <location>
        <begin position="469"/>
        <end position="765"/>
    </location>
</feature>
<dbReference type="Pfam" id="PF20776">
    <property type="entry name" value="SLS1_N"/>
    <property type="match status" value="1"/>
</dbReference>
<dbReference type="Pfam" id="PF14611">
    <property type="entry name" value="KH_SLS1_1"/>
    <property type="match status" value="1"/>
</dbReference>
<feature type="domain" description="SLS1 second KH" evidence="4">
    <location>
        <begin position="374"/>
        <end position="436"/>
    </location>
</feature>
<feature type="region of interest" description="Disordered" evidence="1">
    <location>
        <begin position="61"/>
        <end position="120"/>
    </location>
</feature>
<feature type="domain" description="SLS1 N-terminal" evidence="3">
    <location>
        <begin position="176"/>
        <end position="291"/>
    </location>
</feature>
<evidence type="ECO:0000256" key="1">
    <source>
        <dbReference type="SAM" id="MobiDB-lite"/>
    </source>
</evidence>
<evidence type="ECO:0000259" key="4">
    <source>
        <dbReference type="Pfam" id="PF20777"/>
    </source>
</evidence>
<feature type="domain" description="SLS1 first KH" evidence="2">
    <location>
        <begin position="299"/>
        <end position="367"/>
    </location>
</feature>
<evidence type="ECO:0000259" key="2">
    <source>
        <dbReference type="Pfam" id="PF14611"/>
    </source>
</evidence>
<proteinExistence type="predicted"/>
<dbReference type="EMBL" id="JAZHXJ010000007">
    <property type="protein sequence ID" value="KAL1883376.1"/>
    <property type="molecule type" value="Genomic_DNA"/>
</dbReference>
<dbReference type="Pfam" id="PF20778">
    <property type="entry name" value="SLS1_C"/>
    <property type="match status" value="1"/>
</dbReference>
<keyword evidence="7" id="KW-1185">Reference proteome</keyword>
<reference evidence="6 7" key="1">
    <citation type="journal article" date="2024" name="Commun. Biol.">
        <title>Comparative genomic analysis of thermophilic fungi reveals convergent evolutionary adaptations and gene losses.</title>
        <authorList>
            <person name="Steindorff A.S."/>
            <person name="Aguilar-Pontes M.V."/>
            <person name="Robinson A.J."/>
            <person name="Andreopoulos B."/>
            <person name="LaButti K."/>
            <person name="Kuo A."/>
            <person name="Mondo S."/>
            <person name="Riley R."/>
            <person name="Otillar R."/>
            <person name="Haridas S."/>
            <person name="Lipzen A."/>
            <person name="Grimwood J."/>
            <person name="Schmutz J."/>
            <person name="Clum A."/>
            <person name="Reid I.D."/>
            <person name="Moisan M.C."/>
            <person name="Butler G."/>
            <person name="Nguyen T.T.M."/>
            <person name="Dewar K."/>
            <person name="Conant G."/>
            <person name="Drula E."/>
            <person name="Henrissat B."/>
            <person name="Hansel C."/>
            <person name="Singer S."/>
            <person name="Hutchinson M.I."/>
            <person name="de Vries R.P."/>
            <person name="Natvig D.O."/>
            <person name="Powell A.J."/>
            <person name="Tsang A."/>
            <person name="Grigoriev I.V."/>
        </authorList>
    </citation>
    <scope>NUCLEOTIDE SEQUENCE [LARGE SCALE GENOMIC DNA]</scope>
    <source>
        <strain evidence="6 7">ATCC 24622</strain>
    </source>
</reference>